<keyword evidence="3" id="KW-1185">Reference proteome</keyword>
<dbReference type="EMBL" id="CVRI01000006">
    <property type="protein sequence ID" value="CRK88027.1"/>
    <property type="molecule type" value="Genomic_DNA"/>
</dbReference>
<evidence type="ECO:0000256" key="1">
    <source>
        <dbReference type="SAM" id="MobiDB-lite"/>
    </source>
</evidence>
<dbReference type="Proteomes" id="UP000183832">
    <property type="component" value="Unassembled WGS sequence"/>
</dbReference>
<sequence length="195" mass="21954">MMKADIIESSQKRDYQDPQERQKLLELLVSKGKCESMKNCSSVPDISSATRNEIIKLCQNLDDKNESENSSASLNKRCPKFPRHDITNETGNHQTTLLPASDNQRPKSKGLGCHGNSDDCYEKKMFKFPYINPLTSKAPPLRPKSYNYESTAYRDEIGTPANLVFKYNLHEHSKCGKSGKKCAHLIGRLSASKQA</sequence>
<evidence type="ECO:0000313" key="2">
    <source>
        <dbReference type="EMBL" id="CRK88027.1"/>
    </source>
</evidence>
<feature type="region of interest" description="Disordered" evidence="1">
    <location>
        <begin position="64"/>
        <end position="111"/>
    </location>
</feature>
<proteinExistence type="predicted"/>
<feature type="compositionally biased region" description="Basic and acidic residues" evidence="1">
    <location>
        <begin position="10"/>
        <end position="20"/>
    </location>
</feature>
<feature type="region of interest" description="Disordered" evidence="1">
    <location>
        <begin position="1"/>
        <end position="20"/>
    </location>
</feature>
<gene>
    <name evidence="2" type="ORF">CLUMA_CG001813</name>
</gene>
<name>A0A1J1HJD6_9DIPT</name>
<reference evidence="2 3" key="1">
    <citation type="submission" date="2015-04" db="EMBL/GenBank/DDBJ databases">
        <authorList>
            <person name="Syromyatnikov M.Y."/>
            <person name="Popov V.N."/>
        </authorList>
    </citation>
    <scope>NUCLEOTIDE SEQUENCE [LARGE SCALE GENOMIC DNA]</scope>
</reference>
<organism evidence="2 3">
    <name type="scientific">Clunio marinus</name>
    <dbReference type="NCBI Taxonomy" id="568069"/>
    <lineage>
        <taxon>Eukaryota</taxon>
        <taxon>Metazoa</taxon>
        <taxon>Ecdysozoa</taxon>
        <taxon>Arthropoda</taxon>
        <taxon>Hexapoda</taxon>
        <taxon>Insecta</taxon>
        <taxon>Pterygota</taxon>
        <taxon>Neoptera</taxon>
        <taxon>Endopterygota</taxon>
        <taxon>Diptera</taxon>
        <taxon>Nematocera</taxon>
        <taxon>Chironomoidea</taxon>
        <taxon>Chironomidae</taxon>
        <taxon>Clunio</taxon>
    </lineage>
</organism>
<feature type="compositionally biased region" description="Polar residues" evidence="1">
    <location>
        <begin position="88"/>
        <end position="103"/>
    </location>
</feature>
<dbReference type="OrthoDB" id="7726451at2759"/>
<evidence type="ECO:0000313" key="3">
    <source>
        <dbReference type="Proteomes" id="UP000183832"/>
    </source>
</evidence>
<dbReference type="AlphaFoldDB" id="A0A1J1HJD6"/>
<protein>
    <submittedName>
        <fullName evidence="2">CLUMA_CG001813, isoform A</fullName>
    </submittedName>
</protein>
<accession>A0A1J1HJD6</accession>